<keyword evidence="2" id="KW-0677">Repeat</keyword>
<dbReference type="PANTHER" id="PTHR24106">
    <property type="entry name" value="NACHT, LRR AND CARD DOMAINS-CONTAINING"/>
    <property type="match status" value="1"/>
</dbReference>
<evidence type="ECO:0000313" key="4">
    <source>
        <dbReference type="Proteomes" id="UP000261340"/>
    </source>
</evidence>
<dbReference type="Gene3D" id="3.80.10.10">
    <property type="entry name" value="Ribonuclease Inhibitor"/>
    <property type="match status" value="1"/>
</dbReference>
<accession>A0A3Q0R313</accession>
<evidence type="ECO:0000256" key="1">
    <source>
        <dbReference type="ARBA" id="ARBA00022614"/>
    </source>
</evidence>
<evidence type="ECO:0000256" key="2">
    <source>
        <dbReference type="ARBA" id="ARBA00022737"/>
    </source>
</evidence>
<organism evidence="3 4">
    <name type="scientific">Amphilophus citrinellus</name>
    <name type="common">Midas cichlid</name>
    <name type="synonym">Cichlasoma citrinellum</name>
    <dbReference type="NCBI Taxonomy" id="61819"/>
    <lineage>
        <taxon>Eukaryota</taxon>
        <taxon>Metazoa</taxon>
        <taxon>Chordata</taxon>
        <taxon>Craniata</taxon>
        <taxon>Vertebrata</taxon>
        <taxon>Euteleostomi</taxon>
        <taxon>Actinopterygii</taxon>
        <taxon>Neopterygii</taxon>
        <taxon>Teleostei</taxon>
        <taxon>Neoteleostei</taxon>
        <taxon>Acanthomorphata</taxon>
        <taxon>Ovalentaria</taxon>
        <taxon>Cichlomorphae</taxon>
        <taxon>Cichliformes</taxon>
        <taxon>Cichlidae</taxon>
        <taxon>New World cichlids</taxon>
        <taxon>Cichlasomatinae</taxon>
        <taxon>Heroini</taxon>
        <taxon>Amphilophus</taxon>
    </lineage>
</organism>
<dbReference type="InterPro" id="IPR001611">
    <property type="entry name" value="Leu-rich_rpt"/>
</dbReference>
<reference evidence="3" key="2">
    <citation type="submission" date="2025-09" db="UniProtKB">
        <authorList>
            <consortium name="Ensembl"/>
        </authorList>
    </citation>
    <scope>IDENTIFICATION</scope>
</reference>
<dbReference type="Ensembl" id="ENSACIT00000003847.1">
    <property type="protein sequence ID" value="ENSACIP00000003725.1"/>
    <property type="gene ID" value="ENSACIG00000002959.1"/>
</dbReference>
<reference evidence="3" key="1">
    <citation type="submission" date="2025-08" db="UniProtKB">
        <authorList>
            <consortium name="Ensembl"/>
        </authorList>
    </citation>
    <scope>IDENTIFICATION</scope>
</reference>
<name>A0A3Q0R313_AMPCI</name>
<protein>
    <recommendedName>
        <fullName evidence="5">SPRY-associated domain-containing protein</fullName>
    </recommendedName>
</protein>
<keyword evidence="1" id="KW-0433">Leucine-rich repeat</keyword>
<keyword evidence="4" id="KW-1185">Reference proteome</keyword>
<dbReference type="Proteomes" id="UP000261340">
    <property type="component" value="Unplaced"/>
</dbReference>
<dbReference type="SUPFAM" id="SSF52047">
    <property type="entry name" value="RNI-like"/>
    <property type="match status" value="1"/>
</dbReference>
<proteinExistence type="predicted"/>
<dbReference type="AlphaFoldDB" id="A0A3Q0R313"/>
<dbReference type="InterPro" id="IPR032675">
    <property type="entry name" value="LRR_dom_sf"/>
</dbReference>
<dbReference type="GeneTree" id="ENSGT01140000282747"/>
<dbReference type="InterPro" id="IPR051261">
    <property type="entry name" value="NLR"/>
</dbReference>
<dbReference type="Pfam" id="PF13516">
    <property type="entry name" value="LRR_6"/>
    <property type="match status" value="1"/>
</dbReference>
<dbReference type="STRING" id="61819.ENSACIP00000003725"/>
<sequence length="79" mass="8783">LNDSIESTDLSFDRWIVVLYVCSLSGCLITEEGCTSLASALSSNPSHLKELDLSYNHLGDSGMKDPSWRLDTLKYEKNV</sequence>
<evidence type="ECO:0000313" key="3">
    <source>
        <dbReference type="Ensembl" id="ENSACIP00000003725.1"/>
    </source>
</evidence>
<evidence type="ECO:0008006" key="5">
    <source>
        <dbReference type="Google" id="ProtNLM"/>
    </source>
</evidence>